<dbReference type="RefSeq" id="WP_254575848.1">
    <property type="nucleotide sequence ID" value="NZ_CP100595.1"/>
</dbReference>
<protein>
    <submittedName>
        <fullName evidence="2">Glycosyltransferase</fullName>
    </submittedName>
</protein>
<gene>
    <name evidence="2" type="ORF">NJU99_10385</name>
</gene>
<sequence>MNQISISYKTKNNLIEALLKQDNVSEVQNSGILKKLSFFNKEYSDVYFHSGTLDEKSKDEILHSKKVVVNSKSLKKEIIRSIPDLESSKLECIYPSVDINYEKPKLIKKKVCDTLDIDSKKRIILFTAKNFKNSGVKEFIETLFTLNEQNVLGLIAGDKRQINALKFQISKFNYSSKLLLVEDYENIDELFLASDIFFLPTYNNYFASNVLKAMYCKNVVFTTANNHASELIDVFSTMENPNDRSASFKIDAVLMEKEEMKKIKKDNRKLAKKFALDINLKRVNEIIDSLNKI</sequence>
<dbReference type="InterPro" id="IPR001296">
    <property type="entry name" value="Glyco_trans_1"/>
</dbReference>
<dbReference type="Proteomes" id="UP001060012">
    <property type="component" value="Chromosome"/>
</dbReference>
<proteinExistence type="predicted"/>
<dbReference type="Gene3D" id="3.40.50.2000">
    <property type="entry name" value="Glycogen Phosphorylase B"/>
    <property type="match status" value="2"/>
</dbReference>
<dbReference type="SUPFAM" id="SSF53756">
    <property type="entry name" value="UDP-Glycosyltransferase/glycogen phosphorylase"/>
    <property type="match status" value="1"/>
</dbReference>
<dbReference type="EMBL" id="CP100595">
    <property type="protein sequence ID" value="UTJ05667.1"/>
    <property type="molecule type" value="Genomic_DNA"/>
</dbReference>
<reference evidence="2" key="1">
    <citation type="submission" date="2022-07" db="EMBL/GenBank/DDBJ databases">
        <title>Arcobacter roscoffensis sp. nov., a marine bacterium isolated from coastal seawater collected from Roscoff, France.</title>
        <authorList>
            <person name="Pascual J."/>
            <person name="Lepeaux C."/>
            <person name="Methner A."/>
            <person name="Overmann J."/>
        </authorList>
    </citation>
    <scope>NUCLEOTIDE SEQUENCE</scope>
    <source>
        <strain evidence="2">ARW1-2F2</strain>
    </source>
</reference>
<feature type="domain" description="Glycosyl transferase family 1" evidence="1">
    <location>
        <begin position="115"/>
        <end position="269"/>
    </location>
</feature>
<evidence type="ECO:0000313" key="3">
    <source>
        <dbReference type="Proteomes" id="UP001060012"/>
    </source>
</evidence>
<name>A0ABY5E2E3_9BACT</name>
<accession>A0ABY5E2E3</accession>
<dbReference type="PANTHER" id="PTHR12526:SF623">
    <property type="entry name" value="WABG"/>
    <property type="match status" value="1"/>
</dbReference>
<organism evidence="2 3">
    <name type="scientific">Arcobacter roscoffensis</name>
    <dbReference type="NCBI Taxonomy" id="2961520"/>
    <lineage>
        <taxon>Bacteria</taxon>
        <taxon>Pseudomonadati</taxon>
        <taxon>Campylobacterota</taxon>
        <taxon>Epsilonproteobacteria</taxon>
        <taxon>Campylobacterales</taxon>
        <taxon>Arcobacteraceae</taxon>
        <taxon>Arcobacter</taxon>
    </lineage>
</organism>
<keyword evidence="3" id="KW-1185">Reference proteome</keyword>
<evidence type="ECO:0000313" key="2">
    <source>
        <dbReference type="EMBL" id="UTJ05667.1"/>
    </source>
</evidence>
<dbReference type="PANTHER" id="PTHR12526">
    <property type="entry name" value="GLYCOSYLTRANSFERASE"/>
    <property type="match status" value="1"/>
</dbReference>
<dbReference type="Pfam" id="PF00534">
    <property type="entry name" value="Glycos_transf_1"/>
    <property type="match status" value="1"/>
</dbReference>
<evidence type="ECO:0000259" key="1">
    <source>
        <dbReference type="Pfam" id="PF00534"/>
    </source>
</evidence>